<reference evidence="1" key="1">
    <citation type="submission" date="2023-07" db="EMBL/GenBank/DDBJ databases">
        <title>Black Yeasts Isolated from many extreme environments.</title>
        <authorList>
            <person name="Coleine C."/>
            <person name="Stajich J.E."/>
            <person name="Selbmann L."/>
        </authorList>
    </citation>
    <scope>NUCLEOTIDE SEQUENCE</scope>
    <source>
        <strain evidence="1">CCFEE 5714</strain>
    </source>
</reference>
<protein>
    <submittedName>
        <fullName evidence="1">Uncharacterized protein</fullName>
    </submittedName>
</protein>
<proteinExistence type="predicted"/>
<keyword evidence="2" id="KW-1185">Reference proteome</keyword>
<evidence type="ECO:0000313" key="2">
    <source>
        <dbReference type="Proteomes" id="UP001281147"/>
    </source>
</evidence>
<comment type="caution">
    <text evidence="1">The sequence shown here is derived from an EMBL/GenBank/DDBJ whole genome shotgun (WGS) entry which is preliminary data.</text>
</comment>
<sequence length="163" mass="18627">MDEPFPDSELQHDDADEKPRAGSPSSLGFAEVSPKLRELLNARVIEERQIASARQTLEQEINELDHLRERNSRILGLLGEGRWIMDVRNKQQAEIDCRLAVLEAKAAVLQEKMVDGCDDLSAAKELYGGGLEPAERAQYFLEEWHRLRKALYEVQKSRLEREG</sequence>
<accession>A0ACC3N9F8</accession>
<dbReference type="Proteomes" id="UP001281147">
    <property type="component" value="Unassembled WGS sequence"/>
</dbReference>
<evidence type="ECO:0000313" key="1">
    <source>
        <dbReference type="EMBL" id="KAK3712843.1"/>
    </source>
</evidence>
<dbReference type="EMBL" id="JAUTXU010000067">
    <property type="protein sequence ID" value="KAK3712843.1"/>
    <property type="molecule type" value="Genomic_DNA"/>
</dbReference>
<name>A0ACC3N9F8_9PEZI</name>
<organism evidence="1 2">
    <name type="scientific">Vermiconidia calcicola</name>
    <dbReference type="NCBI Taxonomy" id="1690605"/>
    <lineage>
        <taxon>Eukaryota</taxon>
        <taxon>Fungi</taxon>
        <taxon>Dikarya</taxon>
        <taxon>Ascomycota</taxon>
        <taxon>Pezizomycotina</taxon>
        <taxon>Dothideomycetes</taxon>
        <taxon>Dothideomycetidae</taxon>
        <taxon>Mycosphaerellales</taxon>
        <taxon>Extremaceae</taxon>
        <taxon>Vermiconidia</taxon>
    </lineage>
</organism>
<gene>
    <name evidence="1" type="ORF">LTR37_008934</name>
</gene>